<dbReference type="Proteomes" id="UP000499080">
    <property type="component" value="Unassembled WGS sequence"/>
</dbReference>
<gene>
    <name evidence="1" type="ORF">AVEN_193561_1</name>
</gene>
<evidence type="ECO:0000313" key="2">
    <source>
        <dbReference type="Proteomes" id="UP000499080"/>
    </source>
</evidence>
<proteinExistence type="predicted"/>
<dbReference type="AlphaFoldDB" id="A0A4Y2IZI2"/>
<keyword evidence="2" id="KW-1185">Reference proteome</keyword>
<accession>A0A4Y2IZI2</accession>
<organism evidence="1 2">
    <name type="scientific">Araneus ventricosus</name>
    <name type="common">Orbweaver spider</name>
    <name type="synonym">Epeira ventricosa</name>
    <dbReference type="NCBI Taxonomy" id="182803"/>
    <lineage>
        <taxon>Eukaryota</taxon>
        <taxon>Metazoa</taxon>
        <taxon>Ecdysozoa</taxon>
        <taxon>Arthropoda</taxon>
        <taxon>Chelicerata</taxon>
        <taxon>Arachnida</taxon>
        <taxon>Araneae</taxon>
        <taxon>Araneomorphae</taxon>
        <taxon>Entelegynae</taxon>
        <taxon>Araneoidea</taxon>
        <taxon>Araneidae</taxon>
        <taxon>Araneus</taxon>
    </lineage>
</organism>
<comment type="caution">
    <text evidence="1">The sequence shown here is derived from an EMBL/GenBank/DDBJ whole genome shotgun (WGS) entry which is preliminary data.</text>
</comment>
<protein>
    <submittedName>
        <fullName evidence="1">Uncharacterized protein</fullName>
    </submittedName>
</protein>
<sequence>MRTTSEVRTALHSRRKDWQKTAVVVLHNPTFCLKKANNTMQLALGGSINSTSRVHVPSSETGQLASTAVEVMVRDMCSHPQRIPASYHLSACLAARSEVEKKPAFVSKICCVCLHNYIVD</sequence>
<reference evidence="1 2" key="1">
    <citation type="journal article" date="2019" name="Sci. Rep.">
        <title>Orb-weaving spider Araneus ventricosus genome elucidates the spidroin gene catalogue.</title>
        <authorList>
            <person name="Kono N."/>
            <person name="Nakamura H."/>
            <person name="Ohtoshi R."/>
            <person name="Moran D.A.P."/>
            <person name="Shinohara A."/>
            <person name="Yoshida Y."/>
            <person name="Fujiwara M."/>
            <person name="Mori M."/>
            <person name="Tomita M."/>
            <person name="Arakawa K."/>
        </authorList>
    </citation>
    <scope>NUCLEOTIDE SEQUENCE [LARGE SCALE GENOMIC DNA]</scope>
</reference>
<name>A0A4Y2IZI2_ARAVE</name>
<dbReference type="EMBL" id="BGPR01003003">
    <property type="protein sequence ID" value="GBM82316.1"/>
    <property type="molecule type" value="Genomic_DNA"/>
</dbReference>
<evidence type="ECO:0000313" key="1">
    <source>
        <dbReference type="EMBL" id="GBM82316.1"/>
    </source>
</evidence>